<dbReference type="GO" id="GO:0005243">
    <property type="term" value="F:gap junction channel activity"/>
    <property type="evidence" value="ECO:0007669"/>
    <property type="project" value="TreeGrafter"/>
</dbReference>
<comment type="function">
    <text evidence="12">Structural component of the gap junctions.</text>
</comment>
<evidence type="ECO:0000256" key="2">
    <source>
        <dbReference type="ARBA" id="ARBA00004651"/>
    </source>
</evidence>
<dbReference type="AlphaFoldDB" id="A0A6V7X591"/>
<evidence type="ECO:0000256" key="10">
    <source>
        <dbReference type="ARBA" id="ARBA00023136"/>
    </source>
</evidence>
<accession>A0A6V7X591</accession>
<dbReference type="EMBL" id="CAJEWN010001112">
    <property type="protein sequence ID" value="CAD2194419.1"/>
    <property type="molecule type" value="Genomic_DNA"/>
</dbReference>
<feature type="compositionally biased region" description="Low complexity" evidence="13">
    <location>
        <begin position="37"/>
        <end position="64"/>
    </location>
</feature>
<evidence type="ECO:0000256" key="9">
    <source>
        <dbReference type="ARBA" id="ARBA00023065"/>
    </source>
</evidence>
<reference evidence="14 15" key="1">
    <citation type="submission" date="2020-08" db="EMBL/GenBank/DDBJ databases">
        <authorList>
            <person name="Koutsovoulos G."/>
            <person name="Danchin GJ E."/>
        </authorList>
    </citation>
    <scope>NUCLEOTIDE SEQUENCE [LARGE SCALE GENOMIC DNA]</scope>
</reference>
<evidence type="ECO:0000256" key="1">
    <source>
        <dbReference type="ARBA" id="ARBA00004610"/>
    </source>
</evidence>
<protein>
    <recommendedName>
        <fullName evidence="12">Innexin</fullName>
    </recommendedName>
</protein>
<dbReference type="PANTHER" id="PTHR11893">
    <property type="entry name" value="INNEXIN"/>
    <property type="match status" value="1"/>
</dbReference>
<evidence type="ECO:0000256" key="7">
    <source>
        <dbReference type="ARBA" id="ARBA00022949"/>
    </source>
</evidence>
<sequence length="271" mass="30778">MLLQQVDLVILVVEVETKPKIKIAAVSVLQKNVSFSAGNKGGSSSNNSNSRPGGGFTSSLNIGSSSGGGGSWKPKIKDWEPVGNLNKMIGVHNLPFFGQTQAFMGKTLWDWFKRSKAHFSDIIDRLNCHIVPMFLMFFVMMISANIFGAFGMEPMRCLRSPELNEEEREYALDYCMSKNTYYVAPEEGVRGSWDITMWVPIMMFLQAMLFMLPNWLWNALNQQSGIEFIKFIEESSRLKTLELSNPERPTLLHELQEKIAEAILNRQAYFR</sequence>
<evidence type="ECO:0000256" key="3">
    <source>
        <dbReference type="ARBA" id="ARBA00022448"/>
    </source>
</evidence>
<evidence type="ECO:0000256" key="11">
    <source>
        <dbReference type="ARBA" id="ARBA00023303"/>
    </source>
</evidence>
<feature type="transmembrane region" description="Helical" evidence="12">
    <location>
        <begin position="130"/>
        <end position="150"/>
    </location>
</feature>
<evidence type="ECO:0000313" key="14">
    <source>
        <dbReference type="EMBL" id="CAD2194419.1"/>
    </source>
</evidence>
<comment type="similarity">
    <text evidence="12">Belongs to the pannexin family.</text>
</comment>
<keyword evidence="7" id="KW-0965">Cell junction</keyword>
<dbReference type="GO" id="GO:0005886">
    <property type="term" value="C:plasma membrane"/>
    <property type="evidence" value="ECO:0007669"/>
    <property type="project" value="UniProtKB-SubCell"/>
</dbReference>
<evidence type="ECO:0000256" key="8">
    <source>
        <dbReference type="ARBA" id="ARBA00022989"/>
    </source>
</evidence>
<dbReference type="Proteomes" id="UP000580250">
    <property type="component" value="Unassembled WGS sequence"/>
</dbReference>
<evidence type="ECO:0000256" key="13">
    <source>
        <dbReference type="SAM" id="MobiDB-lite"/>
    </source>
</evidence>
<dbReference type="PROSITE" id="PS51013">
    <property type="entry name" value="PANNEXIN"/>
    <property type="match status" value="1"/>
</dbReference>
<keyword evidence="9 12" id="KW-0406">Ion transport</keyword>
<keyword evidence="10 12" id="KW-0472">Membrane</keyword>
<feature type="region of interest" description="Disordered" evidence="13">
    <location>
        <begin position="37"/>
        <end position="74"/>
    </location>
</feature>
<name>A0A6V7X591_MELEN</name>
<dbReference type="OrthoDB" id="5867527at2759"/>
<proteinExistence type="inferred from homology"/>
<gene>
    <name evidence="12" type="primary">inx</name>
    <name evidence="14" type="ORF">MENT_LOCUS47437</name>
</gene>
<keyword evidence="5 12" id="KW-0812">Transmembrane</keyword>
<keyword evidence="8 12" id="KW-1133">Transmembrane helix</keyword>
<evidence type="ECO:0000313" key="15">
    <source>
        <dbReference type="Proteomes" id="UP000580250"/>
    </source>
</evidence>
<comment type="caution">
    <text evidence="12">Lacks conserved residue(s) required for the propagation of feature annotation.</text>
</comment>
<keyword evidence="3 12" id="KW-0813">Transport</keyword>
<dbReference type="GO" id="GO:0005921">
    <property type="term" value="C:gap junction"/>
    <property type="evidence" value="ECO:0007669"/>
    <property type="project" value="UniProtKB-SubCell"/>
</dbReference>
<dbReference type="Pfam" id="PF00876">
    <property type="entry name" value="Innexin"/>
    <property type="match status" value="1"/>
</dbReference>
<keyword evidence="4" id="KW-1003">Cell membrane</keyword>
<comment type="subcellular location">
    <subcellularLocation>
        <location evidence="1">Cell junction</location>
        <location evidence="1">Gap junction</location>
    </subcellularLocation>
    <subcellularLocation>
        <location evidence="2 12">Cell membrane</location>
        <topology evidence="2 12">Multi-pass membrane protein</topology>
    </subcellularLocation>
</comment>
<dbReference type="GO" id="GO:0034220">
    <property type="term" value="P:monoatomic ion transmembrane transport"/>
    <property type="evidence" value="ECO:0007669"/>
    <property type="project" value="UniProtKB-KW"/>
</dbReference>
<dbReference type="InterPro" id="IPR000990">
    <property type="entry name" value="Innexin"/>
</dbReference>
<dbReference type="PANTHER" id="PTHR11893:SF20">
    <property type="entry name" value="INNEXIN-3"/>
    <property type="match status" value="1"/>
</dbReference>
<evidence type="ECO:0000256" key="5">
    <source>
        <dbReference type="ARBA" id="ARBA00022692"/>
    </source>
</evidence>
<evidence type="ECO:0000256" key="4">
    <source>
        <dbReference type="ARBA" id="ARBA00022475"/>
    </source>
</evidence>
<keyword evidence="6" id="KW-0303">Gap junction</keyword>
<comment type="caution">
    <text evidence="14">The sequence shown here is derived from an EMBL/GenBank/DDBJ whole genome shotgun (WGS) entry which is preliminary data.</text>
</comment>
<evidence type="ECO:0000256" key="6">
    <source>
        <dbReference type="ARBA" id="ARBA00022868"/>
    </source>
</evidence>
<evidence type="ECO:0000256" key="12">
    <source>
        <dbReference type="RuleBase" id="RU010713"/>
    </source>
</evidence>
<keyword evidence="11 12" id="KW-0407">Ion channel</keyword>
<organism evidence="14 15">
    <name type="scientific">Meloidogyne enterolobii</name>
    <name type="common">Root-knot nematode worm</name>
    <name type="synonym">Meloidogyne mayaguensis</name>
    <dbReference type="NCBI Taxonomy" id="390850"/>
    <lineage>
        <taxon>Eukaryota</taxon>
        <taxon>Metazoa</taxon>
        <taxon>Ecdysozoa</taxon>
        <taxon>Nematoda</taxon>
        <taxon>Chromadorea</taxon>
        <taxon>Rhabditida</taxon>
        <taxon>Tylenchina</taxon>
        <taxon>Tylenchomorpha</taxon>
        <taxon>Tylenchoidea</taxon>
        <taxon>Meloidogynidae</taxon>
        <taxon>Meloidogyninae</taxon>
        <taxon>Meloidogyne</taxon>
    </lineage>
</organism>
<feature type="transmembrane region" description="Helical" evidence="12">
    <location>
        <begin position="195"/>
        <end position="217"/>
    </location>
</feature>